<feature type="binding site" evidence="13">
    <location>
        <position position="146"/>
    </location>
    <ligand>
        <name>(S)-2,3,4,5-tetrahydrodipicolinate</name>
        <dbReference type="ChEBI" id="CHEBI:16845"/>
    </ligand>
</feature>
<evidence type="ECO:0000256" key="4">
    <source>
        <dbReference type="ARBA" id="ARBA00022857"/>
    </source>
</evidence>
<feature type="binding site" evidence="13">
    <location>
        <position position="48"/>
    </location>
    <ligand>
        <name>NAD(+)</name>
        <dbReference type="ChEBI" id="CHEBI:57540"/>
    </ligand>
</feature>
<keyword evidence="17" id="KW-1185">Reference proteome</keyword>
<keyword evidence="2 13" id="KW-0963">Cytoplasm</keyword>
<evidence type="ECO:0000256" key="6">
    <source>
        <dbReference type="ARBA" id="ARBA00023002"/>
    </source>
</evidence>
<feature type="active site" description="Proton donor" evidence="13">
    <location>
        <position position="149"/>
    </location>
</feature>
<sequence length="260" mass="27769">MGSRVSSTAWACSRPVRVLVSGASGAVGKELRRLIEADPELELAGVADRSGFFGSGDQGDVLVDFSHPALTLRCLELAEQRGLPLVIGTTALTERCRDRIEQAATRIPLCVAANFSVGVTVMLELAARAASALPTTFDIEIAEAHHRRKLDAPSGTALALGEAVAQARKQVLSEQAVMDRSVRREPRSSAEIGFQVSRGGDVVGEHSVQFFGDGERLEIVHRATDRSIFARGALLAARKLTERGAGRVEFRDLLVGEIGS</sequence>
<comment type="pathway">
    <text evidence="9 13">Amino-acid biosynthesis; L-lysine biosynthesis via DAP pathway; (S)-tetrahydrodipicolinate from L-aspartate: step 4/4.</text>
</comment>
<feature type="binding site" evidence="13">
    <location>
        <begin position="22"/>
        <end position="27"/>
    </location>
    <ligand>
        <name>NAD(+)</name>
        <dbReference type="ChEBI" id="CHEBI:57540"/>
    </ligand>
</feature>
<comment type="caution">
    <text evidence="16">The sequence shown here is derived from an EMBL/GenBank/DDBJ whole genome shotgun (WGS) entry which is preliminary data.</text>
</comment>
<protein>
    <recommendedName>
        <fullName evidence="10 13">4-hydroxy-tetrahydrodipicolinate reductase</fullName>
        <shortName evidence="13">HTPA reductase</shortName>
        <ecNumber evidence="10 13">1.17.1.8</ecNumber>
    </recommendedName>
</protein>
<dbReference type="GO" id="GO:0019877">
    <property type="term" value="P:diaminopimelate biosynthetic process"/>
    <property type="evidence" value="ECO:0007669"/>
    <property type="project" value="UniProtKB-UniRule"/>
</dbReference>
<comment type="catalytic activity">
    <reaction evidence="11 13">
        <text>(S)-2,3,4,5-tetrahydrodipicolinate + NADP(+) + H2O = (2S,4S)-4-hydroxy-2,3,4,5-tetrahydrodipicolinate + NADPH + H(+)</text>
        <dbReference type="Rhea" id="RHEA:35331"/>
        <dbReference type="ChEBI" id="CHEBI:15377"/>
        <dbReference type="ChEBI" id="CHEBI:15378"/>
        <dbReference type="ChEBI" id="CHEBI:16845"/>
        <dbReference type="ChEBI" id="CHEBI:57783"/>
        <dbReference type="ChEBI" id="CHEBI:58349"/>
        <dbReference type="ChEBI" id="CHEBI:67139"/>
        <dbReference type="EC" id="1.17.1.8"/>
    </reaction>
</comment>
<dbReference type="GO" id="GO:0051287">
    <property type="term" value="F:NAD binding"/>
    <property type="evidence" value="ECO:0007669"/>
    <property type="project" value="UniProtKB-UniRule"/>
</dbReference>
<keyword evidence="6 13" id="KW-0560">Oxidoreductase</keyword>
<feature type="domain" description="Dihydrodipicolinate reductase C-terminal" evidence="15">
    <location>
        <begin position="118"/>
        <end position="254"/>
    </location>
</feature>
<organism evidence="16 17">
    <name type="scientific">Wenzhouxiangella limi</name>
    <dbReference type="NCBI Taxonomy" id="2707351"/>
    <lineage>
        <taxon>Bacteria</taxon>
        <taxon>Pseudomonadati</taxon>
        <taxon>Pseudomonadota</taxon>
        <taxon>Gammaproteobacteria</taxon>
        <taxon>Chromatiales</taxon>
        <taxon>Wenzhouxiangellaceae</taxon>
        <taxon>Wenzhouxiangella</taxon>
    </lineage>
</organism>
<evidence type="ECO:0000256" key="13">
    <source>
        <dbReference type="HAMAP-Rule" id="MF_00102"/>
    </source>
</evidence>
<evidence type="ECO:0000256" key="11">
    <source>
        <dbReference type="ARBA" id="ARBA00049080"/>
    </source>
</evidence>
<dbReference type="SUPFAM" id="SSF55347">
    <property type="entry name" value="Glyceraldehyde-3-phosphate dehydrogenase-like, C-terminal domain"/>
    <property type="match status" value="1"/>
</dbReference>
<comment type="subunit">
    <text evidence="13">Homotetramer.</text>
</comment>
<evidence type="ECO:0000256" key="5">
    <source>
        <dbReference type="ARBA" id="ARBA00022915"/>
    </source>
</evidence>
<evidence type="ECO:0000256" key="8">
    <source>
        <dbReference type="ARBA" id="ARBA00023154"/>
    </source>
</evidence>
<dbReference type="EMBL" id="JAAGSC010000031">
    <property type="protein sequence ID" value="NDY94561.1"/>
    <property type="molecule type" value="Genomic_DNA"/>
</dbReference>
<dbReference type="GO" id="GO:0008839">
    <property type="term" value="F:4-hydroxy-tetrahydrodipicolinate reductase"/>
    <property type="evidence" value="ECO:0007669"/>
    <property type="project" value="UniProtKB-UniRule"/>
</dbReference>
<dbReference type="AlphaFoldDB" id="A0A845V2R7"/>
<evidence type="ECO:0000256" key="2">
    <source>
        <dbReference type="ARBA" id="ARBA00022490"/>
    </source>
</evidence>
<evidence type="ECO:0000256" key="12">
    <source>
        <dbReference type="ARBA" id="ARBA00049396"/>
    </source>
</evidence>
<comment type="catalytic activity">
    <reaction evidence="12 13">
        <text>(S)-2,3,4,5-tetrahydrodipicolinate + NAD(+) + H2O = (2S,4S)-4-hydroxy-2,3,4,5-tetrahydrodipicolinate + NADH + H(+)</text>
        <dbReference type="Rhea" id="RHEA:35323"/>
        <dbReference type="ChEBI" id="CHEBI:15377"/>
        <dbReference type="ChEBI" id="CHEBI:15378"/>
        <dbReference type="ChEBI" id="CHEBI:16845"/>
        <dbReference type="ChEBI" id="CHEBI:57540"/>
        <dbReference type="ChEBI" id="CHEBI:57945"/>
        <dbReference type="ChEBI" id="CHEBI:67139"/>
        <dbReference type="EC" id="1.17.1.8"/>
    </reaction>
</comment>
<dbReference type="EC" id="1.17.1.8" evidence="10 13"/>
<evidence type="ECO:0000256" key="10">
    <source>
        <dbReference type="ARBA" id="ARBA00038983"/>
    </source>
</evidence>
<evidence type="ECO:0000259" key="15">
    <source>
        <dbReference type="Pfam" id="PF05173"/>
    </source>
</evidence>
<evidence type="ECO:0000256" key="9">
    <source>
        <dbReference type="ARBA" id="ARBA00037922"/>
    </source>
</evidence>
<dbReference type="InterPro" id="IPR036291">
    <property type="entry name" value="NAD(P)-bd_dom_sf"/>
</dbReference>
<feature type="binding site" evidence="13">
    <location>
        <position position="49"/>
    </location>
    <ligand>
        <name>NADP(+)</name>
        <dbReference type="ChEBI" id="CHEBI:58349"/>
    </ligand>
</feature>
<dbReference type="PROSITE" id="PS01298">
    <property type="entry name" value="DAPB"/>
    <property type="match status" value="1"/>
</dbReference>
<feature type="binding site" evidence="13">
    <location>
        <begin position="112"/>
        <end position="115"/>
    </location>
    <ligand>
        <name>NAD(+)</name>
        <dbReference type="ChEBI" id="CHEBI:57540"/>
    </ligand>
</feature>
<evidence type="ECO:0000259" key="14">
    <source>
        <dbReference type="Pfam" id="PF01113"/>
    </source>
</evidence>
<dbReference type="GO" id="GO:0009089">
    <property type="term" value="P:lysine biosynthetic process via diaminopimelate"/>
    <property type="evidence" value="ECO:0007669"/>
    <property type="project" value="UniProtKB-UniRule"/>
</dbReference>
<keyword evidence="4 13" id="KW-0521">NADP</keyword>
<evidence type="ECO:0000313" key="17">
    <source>
        <dbReference type="Proteomes" id="UP000484885"/>
    </source>
</evidence>
<feature type="domain" description="Dihydrodipicolinate reductase N-terminal" evidence="14">
    <location>
        <begin position="16"/>
        <end position="115"/>
    </location>
</feature>
<dbReference type="InterPro" id="IPR022664">
    <property type="entry name" value="DapB_N_CS"/>
</dbReference>
<dbReference type="NCBIfam" id="TIGR00036">
    <property type="entry name" value="dapB"/>
    <property type="match status" value="1"/>
</dbReference>
<dbReference type="InterPro" id="IPR000846">
    <property type="entry name" value="DapB_N"/>
</dbReference>
<dbReference type="Pfam" id="PF05173">
    <property type="entry name" value="DapB_C"/>
    <property type="match status" value="1"/>
</dbReference>
<keyword evidence="5 13" id="KW-0220">Diaminopimelate biosynthesis</keyword>
<feature type="binding site" evidence="13">
    <location>
        <begin position="88"/>
        <end position="90"/>
    </location>
    <ligand>
        <name>NAD(+)</name>
        <dbReference type="ChEBI" id="CHEBI:57540"/>
    </ligand>
</feature>
<dbReference type="InterPro" id="IPR023940">
    <property type="entry name" value="DHDPR_bac"/>
</dbReference>
<evidence type="ECO:0000256" key="7">
    <source>
        <dbReference type="ARBA" id="ARBA00023027"/>
    </source>
</evidence>
<dbReference type="Proteomes" id="UP000484885">
    <property type="component" value="Unassembled WGS sequence"/>
</dbReference>
<dbReference type="UniPathway" id="UPA00034">
    <property type="reaction ID" value="UER00018"/>
</dbReference>
<evidence type="ECO:0000313" key="16">
    <source>
        <dbReference type="EMBL" id="NDY94561.1"/>
    </source>
</evidence>
<dbReference type="Gene3D" id="3.30.360.10">
    <property type="entry name" value="Dihydrodipicolinate Reductase, domain 2"/>
    <property type="match status" value="1"/>
</dbReference>
<feature type="active site" description="Proton donor/acceptor" evidence="13">
    <location>
        <position position="145"/>
    </location>
</feature>
<comment type="similarity">
    <text evidence="1 13">Belongs to the DapB family.</text>
</comment>
<dbReference type="SUPFAM" id="SSF51735">
    <property type="entry name" value="NAD(P)-binding Rossmann-fold domains"/>
    <property type="match status" value="1"/>
</dbReference>
<dbReference type="Gene3D" id="3.40.50.720">
    <property type="entry name" value="NAD(P)-binding Rossmann-like Domain"/>
    <property type="match status" value="1"/>
</dbReference>
<dbReference type="GO" id="GO:0016726">
    <property type="term" value="F:oxidoreductase activity, acting on CH or CH2 groups, NAD or NADP as acceptor"/>
    <property type="evidence" value="ECO:0007669"/>
    <property type="project" value="UniProtKB-UniRule"/>
</dbReference>
<dbReference type="Pfam" id="PF01113">
    <property type="entry name" value="DapB_N"/>
    <property type="match status" value="1"/>
</dbReference>
<comment type="caution">
    <text evidence="13">Was originally thought to be a dihydrodipicolinate reductase (DHDPR), catalyzing the conversion of dihydrodipicolinate to tetrahydrodipicolinate. However, it was shown in E.coli that the substrate of the enzymatic reaction is not dihydrodipicolinate (DHDP) but in fact (2S,4S)-4-hydroxy-2,3,4,5-tetrahydrodipicolinic acid (HTPA), the product released by the DapA-catalyzed reaction.</text>
</comment>
<proteinExistence type="inferred from homology"/>
<dbReference type="HAMAP" id="MF_00102">
    <property type="entry name" value="DapB"/>
    <property type="match status" value="1"/>
</dbReference>
<keyword evidence="3 13" id="KW-0028">Amino-acid biosynthesis</keyword>
<dbReference type="InterPro" id="IPR022663">
    <property type="entry name" value="DapB_C"/>
</dbReference>
<evidence type="ECO:0000256" key="3">
    <source>
        <dbReference type="ARBA" id="ARBA00022605"/>
    </source>
</evidence>
<name>A0A845V2R7_9GAMM</name>
<comment type="subcellular location">
    <subcellularLocation>
        <location evidence="13">Cytoplasm</location>
    </subcellularLocation>
</comment>
<dbReference type="FunFam" id="3.30.360.10:FF:000004">
    <property type="entry name" value="4-hydroxy-tetrahydrodipicolinate reductase"/>
    <property type="match status" value="1"/>
</dbReference>
<dbReference type="GO" id="GO:0050661">
    <property type="term" value="F:NADP binding"/>
    <property type="evidence" value="ECO:0007669"/>
    <property type="project" value="UniProtKB-UniRule"/>
</dbReference>
<dbReference type="PANTHER" id="PTHR20836">
    <property type="entry name" value="DIHYDRODIPICOLINATE REDUCTASE"/>
    <property type="match status" value="1"/>
</dbReference>
<keyword evidence="7 13" id="KW-0520">NAD</keyword>
<evidence type="ECO:0000256" key="1">
    <source>
        <dbReference type="ARBA" id="ARBA00006642"/>
    </source>
</evidence>
<feature type="binding site" evidence="13">
    <location>
        <begin position="155"/>
        <end position="156"/>
    </location>
    <ligand>
        <name>(S)-2,3,4,5-tetrahydrodipicolinate</name>
        <dbReference type="ChEBI" id="CHEBI:16845"/>
    </ligand>
</feature>
<accession>A0A845V2R7</accession>
<reference evidence="16 17" key="1">
    <citation type="submission" date="2020-02" db="EMBL/GenBank/DDBJ databases">
        <authorList>
            <person name="Zhang X.-Y."/>
        </authorList>
    </citation>
    <scope>NUCLEOTIDE SEQUENCE [LARGE SCALE GENOMIC DNA]</scope>
    <source>
        <strain evidence="16 17">C33</strain>
    </source>
</reference>
<gene>
    <name evidence="13 16" type="primary">dapB</name>
    <name evidence="16" type="ORF">G3I74_02290</name>
</gene>
<dbReference type="PIRSF" id="PIRSF000161">
    <property type="entry name" value="DHPR"/>
    <property type="match status" value="1"/>
</dbReference>
<keyword evidence="8 13" id="KW-0457">Lysine biosynthesis</keyword>
<dbReference type="CDD" id="cd02274">
    <property type="entry name" value="DHDPR_N"/>
    <property type="match status" value="1"/>
</dbReference>
<dbReference type="GO" id="GO:0005829">
    <property type="term" value="C:cytosol"/>
    <property type="evidence" value="ECO:0007669"/>
    <property type="project" value="TreeGrafter"/>
</dbReference>
<comment type="function">
    <text evidence="13">Catalyzes the conversion of 4-hydroxy-tetrahydrodipicolinate (HTPA) to tetrahydrodipicolinate.</text>
</comment>
<dbReference type="PANTHER" id="PTHR20836:SF0">
    <property type="entry name" value="4-HYDROXY-TETRAHYDRODIPICOLINATE REDUCTASE 1, CHLOROPLASTIC-RELATED"/>
    <property type="match status" value="1"/>
</dbReference>